<dbReference type="RefSeq" id="WP_217943233.1">
    <property type="nucleotide sequence ID" value="NZ_JAHTGR010000008.1"/>
</dbReference>
<evidence type="ECO:0000313" key="5">
    <source>
        <dbReference type="Proteomes" id="UP001155901"/>
    </source>
</evidence>
<dbReference type="Proteomes" id="UP001155901">
    <property type="component" value="Unassembled WGS sequence"/>
</dbReference>
<dbReference type="EMBL" id="JALJZU010000009">
    <property type="protein sequence ID" value="MCP2010668.1"/>
    <property type="molecule type" value="Genomic_DNA"/>
</dbReference>
<dbReference type="AlphaFoldDB" id="A0AA41HEV1"/>
<dbReference type="Proteomes" id="UP001162889">
    <property type="component" value="Unassembled WGS sequence"/>
</dbReference>
<keyword evidence="6" id="KW-1185">Reference proteome</keyword>
<reference evidence="4" key="2">
    <citation type="submission" date="2022-03" db="EMBL/GenBank/DDBJ databases">
        <title>Genome Encyclopedia of Bacteria and Archaea VI: Functional Genomics of Type Strains.</title>
        <authorList>
            <person name="Whitman W."/>
        </authorList>
    </citation>
    <scope>NUCLEOTIDE SEQUENCE</scope>
    <source>
        <strain evidence="4">HSC-15S17</strain>
    </source>
</reference>
<keyword evidence="4" id="KW-0282">Flagellum</keyword>
<comment type="caution">
    <text evidence="3">The sequence shown here is derived from an EMBL/GenBank/DDBJ whole genome shotgun (WGS) entry which is preliminary data.</text>
</comment>
<protein>
    <submittedName>
        <fullName evidence="3">EscU/YscU/HrcU family type III secretion system export apparatus switch protein</fullName>
    </submittedName>
    <submittedName>
        <fullName evidence="4">Flagellar biosynthesis protein FlhB</fullName>
    </submittedName>
</protein>
<name>A0AA41HEV1_9BURK</name>
<dbReference type="GO" id="GO:0005886">
    <property type="term" value="C:plasma membrane"/>
    <property type="evidence" value="ECO:0007669"/>
    <property type="project" value="TreeGrafter"/>
</dbReference>
<keyword evidence="2" id="KW-0812">Transmembrane</keyword>
<feature type="transmembrane region" description="Helical" evidence="2">
    <location>
        <begin position="135"/>
        <end position="156"/>
    </location>
</feature>
<keyword evidence="2" id="KW-0472">Membrane</keyword>
<evidence type="ECO:0000313" key="3">
    <source>
        <dbReference type="EMBL" id="MBV6322463.1"/>
    </source>
</evidence>
<evidence type="ECO:0000313" key="6">
    <source>
        <dbReference type="Proteomes" id="UP001162889"/>
    </source>
</evidence>
<keyword evidence="4" id="KW-0969">Cilium</keyword>
<reference evidence="3" key="1">
    <citation type="submission" date="2021-07" db="EMBL/GenBank/DDBJ databases">
        <title>Characterization of violacein-producing bacteria and related species.</title>
        <authorList>
            <person name="Wilson H.S."/>
            <person name="De Leon M.E."/>
        </authorList>
    </citation>
    <scope>NUCLEOTIDE SEQUENCE</scope>
    <source>
        <strain evidence="3">HSC-15S17</strain>
    </source>
</reference>
<keyword evidence="4" id="KW-0966">Cell projection</keyword>
<dbReference type="InterPro" id="IPR006135">
    <property type="entry name" value="T3SS_substrate_exporter"/>
</dbReference>
<gene>
    <name evidence="3" type="ORF">KVP70_16090</name>
    <name evidence="4" type="ORF">L1274_004410</name>
</gene>
<organism evidence="3 5">
    <name type="scientific">Duganella violaceipulchra</name>
    <dbReference type="NCBI Taxonomy" id="2849652"/>
    <lineage>
        <taxon>Bacteria</taxon>
        <taxon>Pseudomonadati</taxon>
        <taxon>Pseudomonadota</taxon>
        <taxon>Betaproteobacteria</taxon>
        <taxon>Burkholderiales</taxon>
        <taxon>Oxalobacteraceae</taxon>
        <taxon>Telluria group</taxon>
        <taxon>Duganella</taxon>
    </lineage>
</organism>
<evidence type="ECO:0000313" key="4">
    <source>
        <dbReference type="EMBL" id="MCP2010668.1"/>
    </source>
</evidence>
<evidence type="ECO:0000256" key="2">
    <source>
        <dbReference type="SAM" id="Phobius"/>
    </source>
</evidence>
<accession>A0AA41HEV1</accession>
<keyword evidence="2" id="KW-1133">Transmembrane helix</keyword>
<dbReference type="Pfam" id="PF01312">
    <property type="entry name" value="Bac_export_2"/>
    <property type="match status" value="1"/>
</dbReference>
<dbReference type="PANTHER" id="PTHR30531">
    <property type="entry name" value="FLAGELLAR BIOSYNTHETIC PROTEIN FLHB"/>
    <property type="match status" value="1"/>
</dbReference>
<evidence type="ECO:0000256" key="1">
    <source>
        <dbReference type="SAM" id="MobiDB-lite"/>
    </source>
</evidence>
<sequence>MSEKNLPPSEQKRRHARENGEFGLSQEWSKLLKFSLLAETVFGTEPLWREMLERNLQIAIMAIAQPGPARLEGAWSTFTTAVLLMLALAAVSALVSLLATLSQTGFNVAPKALGKGIKKLDVATNLRQLLAPKKFLMAVLGPMKIAALLLPGYVHIRAQLPGLAQLYHLSPRQGWSAAIEMLHQVERRCIGVLIVLALVDVALQRYMSYRGMRMDIQEMRRDHKESEGDPHAKGQRRGIAKQNAMEAPRAPGTMAVVVNPEHIAVALAYDIRAGGLPRIVGKGRDADADLLRKIAAERRIPIIKYPGLARQLYATGQPGAHVPSHTLRAVALLYRAVQELGAAPPGGLQEIDEELGQAMLKGPLPEGAAPEPTRARHVSQRNAARPSSMDQ</sequence>
<dbReference type="PANTHER" id="PTHR30531:SF12">
    <property type="entry name" value="FLAGELLAR BIOSYNTHETIC PROTEIN FLHB"/>
    <property type="match status" value="1"/>
</dbReference>
<feature type="region of interest" description="Disordered" evidence="1">
    <location>
        <begin position="357"/>
        <end position="391"/>
    </location>
</feature>
<dbReference type="GO" id="GO:0009306">
    <property type="term" value="P:protein secretion"/>
    <property type="evidence" value="ECO:0007669"/>
    <property type="project" value="InterPro"/>
</dbReference>
<feature type="transmembrane region" description="Helical" evidence="2">
    <location>
        <begin position="78"/>
        <end position="101"/>
    </location>
</feature>
<proteinExistence type="predicted"/>
<dbReference type="EMBL" id="JAHTGR010000008">
    <property type="protein sequence ID" value="MBV6322463.1"/>
    <property type="molecule type" value="Genomic_DNA"/>
</dbReference>